<dbReference type="EMBL" id="JARBJD010000299">
    <property type="protein sequence ID" value="KAK2944445.1"/>
    <property type="molecule type" value="Genomic_DNA"/>
</dbReference>
<dbReference type="InterPro" id="IPR035892">
    <property type="entry name" value="C2_domain_sf"/>
</dbReference>
<evidence type="ECO:0000259" key="2">
    <source>
        <dbReference type="PROSITE" id="PS50004"/>
    </source>
</evidence>
<dbReference type="PROSITE" id="PS50004">
    <property type="entry name" value="C2"/>
    <property type="match status" value="1"/>
</dbReference>
<dbReference type="Proteomes" id="UP001281761">
    <property type="component" value="Unassembled WGS sequence"/>
</dbReference>
<dbReference type="CDD" id="cd00030">
    <property type="entry name" value="C2"/>
    <property type="match status" value="1"/>
</dbReference>
<evidence type="ECO:0000256" key="1">
    <source>
        <dbReference type="SAM" id="MobiDB-lite"/>
    </source>
</evidence>
<dbReference type="PANTHER" id="PTHR47052">
    <property type="entry name" value="CONSERVED SERINE PROLINE-RICH PROTEIN (AFU_ORTHOLOGUE AFUA_2G01790)"/>
    <property type="match status" value="1"/>
</dbReference>
<dbReference type="SMART" id="SM00239">
    <property type="entry name" value="C2"/>
    <property type="match status" value="1"/>
</dbReference>
<feature type="domain" description="C2" evidence="2">
    <location>
        <begin position="1"/>
        <end position="105"/>
    </location>
</feature>
<organism evidence="3 4">
    <name type="scientific">Blattamonas nauphoetae</name>
    <dbReference type="NCBI Taxonomy" id="2049346"/>
    <lineage>
        <taxon>Eukaryota</taxon>
        <taxon>Metamonada</taxon>
        <taxon>Preaxostyla</taxon>
        <taxon>Oxymonadida</taxon>
        <taxon>Blattamonas</taxon>
    </lineage>
</organism>
<gene>
    <name evidence="3" type="ORF">BLNAU_20649</name>
</gene>
<comment type="caution">
    <text evidence="3">The sequence shown here is derived from an EMBL/GenBank/DDBJ whole genome shotgun (WGS) entry which is preliminary data.</text>
</comment>
<feature type="compositionally biased region" description="Low complexity" evidence="1">
    <location>
        <begin position="223"/>
        <end position="232"/>
    </location>
</feature>
<feature type="region of interest" description="Disordered" evidence="1">
    <location>
        <begin position="130"/>
        <end position="149"/>
    </location>
</feature>
<proteinExistence type="predicted"/>
<dbReference type="InterPro" id="IPR052981">
    <property type="entry name" value="Ingression_C2_domain"/>
</dbReference>
<feature type="compositionally biased region" description="Polar residues" evidence="1">
    <location>
        <begin position="130"/>
        <end position="139"/>
    </location>
</feature>
<keyword evidence="4" id="KW-1185">Reference proteome</keyword>
<sequence length="294" mass="31905">MSWPGRITVSEVTVSNVPAVDFNGLADPFLKMIVGGKTQRTKTIKNCLQPHWKETFSTAIDGSKNTRVLVVELWDWNLVMNDRYLGQTHLQLDEVVNQKVTKKVTIAQKNGKYAGDMNITIQYDAPTGPKSSALPTANRAQPVPPQSHSAVSSAVPVYAKTSSHTAAQPTSSFNDYPSLDFPTLPQAQPQAQPAYQTLPVKTGYTQAPPQAYPYNAAPSYNPAPQAYSAPPQHYSAPPSQPSYVSGTPAYSAPQQPYGQAYQAAPAVSYQAAPGAYYGQQQPPQQGGYPPYRPY</sequence>
<feature type="compositionally biased region" description="Low complexity" evidence="1">
    <location>
        <begin position="182"/>
        <end position="192"/>
    </location>
</feature>
<evidence type="ECO:0000313" key="3">
    <source>
        <dbReference type="EMBL" id="KAK2944445.1"/>
    </source>
</evidence>
<protein>
    <recommendedName>
        <fullName evidence="2">C2 domain-containing protein</fullName>
    </recommendedName>
</protein>
<dbReference type="InterPro" id="IPR000008">
    <property type="entry name" value="C2_dom"/>
</dbReference>
<feature type="compositionally biased region" description="Polar residues" evidence="1">
    <location>
        <begin position="162"/>
        <end position="175"/>
    </location>
</feature>
<evidence type="ECO:0000313" key="4">
    <source>
        <dbReference type="Proteomes" id="UP001281761"/>
    </source>
</evidence>
<accession>A0ABQ9WYA2</accession>
<dbReference type="Pfam" id="PF00168">
    <property type="entry name" value="C2"/>
    <property type="match status" value="1"/>
</dbReference>
<feature type="region of interest" description="Disordered" evidence="1">
    <location>
        <begin position="162"/>
        <end position="192"/>
    </location>
</feature>
<dbReference type="PANTHER" id="PTHR47052:SF3">
    <property type="entry name" value="INGRESSION PROTEIN 1"/>
    <property type="match status" value="1"/>
</dbReference>
<feature type="region of interest" description="Disordered" evidence="1">
    <location>
        <begin position="223"/>
        <end position="248"/>
    </location>
</feature>
<dbReference type="SUPFAM" id="SSF49562">
    <property type="entry name" value="C2 domain (Calcium/lipid-binding domain, CaLB)"/>
    <property type="match status" value="1"/>
</dbReference>
<feature type="region of interest" description="Disordered" evidence="1">
    <location>
        <begin position="275"/>
        <end position="294"/>
    </location>
</feature>
<name>A0ABQ9WYA2_9EUKA</name>
<reference evidence="3 4" key="1">
    <citation type="journal article" date="2022" name="bioRxiv">
        <title>Genomics of Preaxostyla Flagellates Illuminates Evolutionary Transitions and the Path Towards Mitochondrial Loss.</title>
        <authorList>
            <person name="Novak L.V.F."/>
            <person name="Treitli S.C."/>
            <person name="Pyrih J."/>
            <person name="Halakuc P."/>
            <person name="Pipaliya S.V."/>
            <person name="Vacek V."/>
            <person name="Brzon O."/>
            <person name="Soukal P."/>
            <person name="Eme L."/>
            <person name="Dacks J.B."/>
            <person name="Karnkowska A."/>
            <person name="Elias M."/>
            <person name="Hampl V."/>
        </authorList>
    </citation>
    <scope>NUCLEOTIDE SEQUENCE [LARGE SCALE GENOMIC DNA]</scope>
    <source>
        <strain evidence="3">NAU3</strain>
        <tissue evidence="3">Gut</tissue>
    </source>
</reference>
<dbReference type="Gene3D" id="2.60.40.150">
    <property type="entry name" value="C2 domain"/>
    <property type="match status" value="1"/>
</dbReference>